<dbReference type="AlphaFoldDB" id="A0A1M6UDF1"/>
<evidence type="ECO:0000313" key="1">
    <source>
        <dbReference type="EMBL" id="SHK67206.1"/>
    </source>
</evidence>
<accession>A0A1M6UDF1</accession>
<evidence type="ECO:0000313" key="2">
    <source>
        <dbReference type="Proteomes" id="UP000184474"/>
    </source>
</evidence>
<dbReference type="Gene3D" id="2.60.120.260">
    <property type="entry name" value="Galactose-binding domain-like"/>
    <property type="match status" value="1"/>
</dbReference>
<protein>
    <submittedName>
        <fullName evidence="1">Uncharacterized protein</fullName>
    </submittedName>
</protein>
<dbReference type="EMBL" id="FRAA01000007">
    <property type="protein sequence ID" value="SHK67206.1"/>
    <property type="molecule type" value="Genomic_DNA"/>
</dbReference>
<dbReference type="Proteomes" id="UP000184474">
    <property type="component" value="Unassembled WGS sequence"/>
</dbReference>
<keyword evidence="2" id="KW-1185">Reference proteome</keyword>
<gene>
    <name evidence="1" type="ORF">SAMN04488028_10773</name>
</gene>
<dbReference type="STRING" id="156994.SAMN04488028_10773"/>
<organism evidence="1 2">
    <name type="scientific">Reichenbachiella agariperforans</name>
    <dbReference type="NCBI Taxonomy" id="156994"/>
    <lineage>
        <taxon>Bacteria</taxon>
        <taxon>Pseudomonadati</taxon>
        <taxon>Bacteroidota</taxon>
        <taxon>Cytophagia</taxon>
        <taxon>Cytophagales</taxon>
        <taxon>Reichenbachiellaceae</taxon>
        <taxon>Reichenbachiella</taxon>
    </lineage>
</organism>
<sequence>MAISFAWLVNLPMTIAQESSLIEWSSSDFESDGFYTDQYTGVELLAIRPDEKNGKPVSATASRVFDQSEGYYDIRFHGVGENDGRSSFFLFINDQPIGGEVQLPLSNESWEVGESYNAVFRSVRLKEADVVSVKGMTHSADGKEWSRARWLKLTFSPSQQLPKLFVERGGVLLIEAEEAELVGDWTVEQSFDEPAAGTGHLEFAGENSYAKALNKNTLRYTIQINTPGLYQVKWKSRNGKGAVRFDEMNDSWMRVNANVFIGTKNGLQTDLTGDFTKIWIQDTKSWSWASFGEHHGVNGMQLYAQFDRAGTYTVEVCGRSRFHPIDQILLFKVK</sequence>
<name>A0A1M6UDF1_REIAG</name>
<proteinExistence type="predicted"/>
<reference evidence="2" key="1">
    <citation type="submission" date="2016-11" db="EMBL/GenBank/DDBJ databases">
        <authorList>
            <person name="Varghese N."/>
            <person name="Submissions S."/>
        </authorList>
    </citation>
    <scope>NUCLEOTIDE SEQUENCE [LARGE SCALE GENOMIC DNA]</scope>
    <source>
        <strain evidence="2">DSM 26134</strain>
    </source>
</reference>